<sequence>MSSSTKLKAPELLLPAGSLEKMHAAFDFGADAVYAGQPRYSLRARNNEFSTLDVLQKGIDDAHARGKLFFVASNIFPHNSKLKTYLNDMEPVIKMKPDALIMADPGLIMMVREKWPEVPVHLSVQANAVNWADVKFWQKMGLTRVILSRELSIDEIEEIKQRCPEMEIEVFVHGALCIAYSGRCLLSGYFNHRDPNQGTCTNSCRWDYKVENATENETGDLQRIPVETIKFDFNKALEEANQSFSAMGDMQRHPLADRPYLIEESGRPGNFMPILEDEHGTYIMNSKDLRAIEHVERLAKIGVDSLKVEGRTKSLYYVVRTAQTYRRAIDDAVAGRPFNERLLSELDGLANRGYTDGFYQRHHTQDHQNYMEGVSKAHRSQYVGNVLSVADGWAEVEVKNRFSVGDRIEIIHPTGNETVTLSEIRNKHNEAIDVIGGAGHTVRIPLEGKYDKALLARML</sequence>
<evidence type="ECO:0000259" key="4">
    <source>
        <dbReference type="Pfam" id="PF16325"/>
    </source>
</evidence>
<evidence type="ECO:0000256" key="2">
    <source>
        <dbReference type="ARBA" id="ARBA00022801"/>
    </source>
</evidence>
<dbReference type="PROSITE" id="PS01276">
    <property type="entry name" value="PEPTIDASE_U32"/>
    <property type="match status" value="1"/>
</dbReference>
<proteinExistence type="inferred from homology"/>
<dbReference type="InterPro" id="IPR051454">
    <property type="entry name" value="RNA/ubiquinone_mod_enzymes"/>
</dbReference>
<dbReference type="Pfam" id="PF16325">
    <property type="entry name" value="Peptidase_U32_C"/>
    <property type="match status" value="1"/>
</dbReference>
<accession>A0ABY9RNC3</accession>
<reference evidence="5" key="1">
    <citation type="submission" date="2023-09" db="EMBL/GenBank/DDBJ databases">
        <title>Undibacterium sp. 20NA77.5 isolated from freshwater.</title>
        <authorList>
            <person name="Le V."/>
            <person name="Ko S.-R."/>
            <person name="Ahn C.-Y."/>
            <person name="Oh H.-M."/>
        </authorList>
    </citation>
    <scope>NUCLEOTIDE SEQUENCE</scope>
    <source>
        <strain evidence="5">20NA77.5</strain>
    </source>
</reference>
<dbReference type="Proteomes" id="UP001181355">
    <property type="component" value="Chromosome"/>
</dbReference>
<organism evidence="5 6">
    <name type="scientific">Undibacterium cyanobacteriorum</name>
    <dbReference type="NCBI Taxonomy" id="3073561"/>
    <lineage>
        <taxon>Bacteria</taxon>
        <taxon>Pseudomonadati</taxon>
        <taxon>Pseudomonadota</taxon>
        <taxon>Betaproteobacteria</taxon>
        <taxon>Burkholderiales</taxon>
        <taxon>Oxalobacteraceae</taxon>
        <taxon>Undibacterium</taxon>
    </lineage>
</organism>
<comment type="similarity">
    <text evidence="3">Belongs to the peptidase U32 family.</text>
</comment>
<evidence type="ECO:0000256" key="1">
    <source>
        <dbReference type="ARBA" id="ARBA00022670"/>
    </source>
</evidence>
<dbReference type="EMBL" id="CP133720">
    <property type="protein sequence ID" value="WMW82378.1"/>
    <property type="molecule type" value="Genomic_DNA"/>
</dbReference>
<dbReference type="PANTHER" id="PTHR30217:SF6">
    <property type="entry name" value="TRNA HYDROXYLATION PROTEIN P"/>
    <property type="match status" value="1"/>
</dbReference>
<dbReference type="NCBIfam" id="NF011996">
    <property type="entry name" value="PRK15452.1"/>
    <property type="match status" value="1"/>
</dbReference>
<keyword evidence="2" id="KW-0378">Hydrolase</keyword>
<dbReference type="Pfam" id="PF01136">
    <property type="entry name" value="Peptidase_U32"/>
    <property type="match status" value="1"/>
</dbReference>
<evidence type="ECO:0000313" key="5">
    <source>
        <dbReference type="EMBL" id="WMW82378.1"/>
    </source>
</evidence>
<dbReference type="RefSeq" id="WP_309483850.1">
    <property type="nucleotide sequence ID" value="NZ_CP133720.1"/>
</dbReference>
<dbReference type="PANTHER" id="PTHR30217">
    <property type="entry name" value="PEPTIDASE U32 FAMILY"/>
    <property type="match status" value="1"/>
</dbReference>
<gene>
    <name evidence="5" type="primary">yegQ</name>
    <name evidence="5" type="ORF">RF679_08900</name>
</gene>
<keyword evidence="6" id="KW-1185">Reference proteome</keyword>
<dbReference type="Gene3D" id="2.40.30.10">
    <property type="entry name" value="Translation factors"/>
    <property type="match status" value="1"/>
</dbReference>
<evidence type="ECO:0000313" key="6">
    <source>
        <dbReference type="Proteomes" id="UP001181355"/>
    </source>
</evidence>
<evidence type="ECO:0000256" key="3">
    <source>
        <dbReference type="ARBA" id="ARBA00038374"/>
    </source>
</evidence>
<keyword evidence="1" id="KW-0645">Protease</keyword>
<dbReference type="InterPro" id="IPR032525">
    <property type="entry name" value="Peptidase_U32_C"/>
</dbReference>
<name>A0ABY9RNC3_9BURK</name>
<dbReference type="InterPro" id="IPR001539">
    <property type="entry name" value="Peptidase_U32"/>
</dbReference>
<feature type="domain" description="Peptidase family U32 C-terminal" evidence="4">
    <location>
        <begin position="379"/>
        <end position="457"/>
    </location>
</feature>
<protein>
    <submittedName>
        <fullName evidence="5">tRNA 5-hydroxyuridine modification protein YegQ</fullName>
    </submittedName>
</protein>